<feature type="transmembrane region" description="Helical" evidence="8">
    <location>
        <begin position="97"/>
        <end position="118"/>
    </location>
</feature>
<feature type="compositionally biased region" description="Basic and acidic residues" evidence="7">
    <location>
        <begin position="421"/>
        <end position="433"/>
    </location>
</feature>
<feature type="transmembrane region" description="Helical" evidence="8">
    <location>
        <begin position="309"/>
        <end position="332"/>
    </location>
</feature>
<sequence>MTQTILLQLAVMVAAVQLCGLAGQRLGLQRVIGEIVAGLLLGPSLLGRLAPALEHWLFPSSSLPVLQALGDLGLIFYLFALGAQLDVELAWRQSGRVLLVSLASMLLPFGSGAVLALLFWPTLAGLQAQLLTFALLLGTALAITAFPVLARLLSERGLQRTPLGMAALLCAAVDDVLAWCLLALTLALTRAAGSLLTVALTVGLALLFTLGALFGLRPALAWLEQRCGASPFVTPLSLLLLLLGAYFTGAIGVHPLFGAFMMGLCLPRRPVFLSAPLAMQEINSWLLLPLYFVVSGLHTRLDLLTEGRLWLLTGLLLLVACAGKLLGGSLAARWTRLASSWREALGLGVLLNARGLVELIILNVGLEAGLLSPQLFTMGVLMALTTTIMACWLLPLTGLARRENRAAGTTLAVGQGSAPEGWRDAPEHGSQRG</sequence>
<dbReference type="EMBL" id="AP019377">
    <property type="protein sequence ID" value="BBH92402.1"/>
    <property type="molecule type" value="Genomic_DNA"/>
</dbReference>
<feature type="domain" description="Cation/H+ exchanger transmembrane" evidence="9">
    <location>
        <begin position="18"/>
        <end position="390"/>
    </location>
</feature>
<protein>
    <recommendedName>
        <fullName evidence="9">Cation/H+ exchanger transmembrane domain-containing protein</fullName>
    </recommendedName>
</protein>
<evidence type="ECO:0000256" key="7">
    <source>
        <dbReference type="SAM" id="MobiDB-lite"/>
    </source>
</evidence>
<feature type="transmembrane region" description="Helical" evidence="8">
    <location>
        <begin position="195"/>
        <end position="216"/>
    </location>
</feature>
<evidence type="ECO:0000259" key="9">
    <source>
        <dbReference type="Pfam" id="PF00999"/>
    </source>
</evidence>
<dbReference type="PANTHER" id="PTHR32468">
    <property type="entry name" value="CATION/H + ANTIPORTER"/>
    <property type="match status" value="1"/>
</dbReference>
<dbReference type="GO" id="GO:1902600">
    <property type="term" value="P:proton transmembrane transport"/>
    <property type="evidence" value="ECO:0007669"/>
    <property type="project" value="InterPro"/>
</dbReference>
<gene>
    <name evidence="10" type="ORF">KTA_06010</name>
</gene>
<feature type="transmembrane region" description="Helical" evidence="8">
    <location>
        <begin position="344"/>
        <end position="364"/>
    </location>
</feature>
<dbReference type="GO" id="GO:0015297">
    <property type="term" value="F:antiporter activity"/>
    <property type="evidence" value="ECO:0007669"/>
    <property type="project" value="InterPro"/>
</dbReference>
<evidence type="ECO:0000256" key="3">
    <source>
        <dbReference type="ARBA" id="ARBA00022692"/>
    </source>
</evidence>
<feature type="transmembrane region" description="Helical" evidence="8">
    <location>
        <begin position="63"/>
        <end position="85"/>
    </location>
</feature>
<feature type="transmembrane region" description="Helical" evidence="8">
    <location>
        <begin position="130"/>
        <end position="153"/>
    </location>
</feature>
<reference evidence="10" key="1">
    <citation type="submission" date="2018-12" db="EMBL/GenBank/DDBJ databases">
        <title>Novel natural products biosynthetic potential of the class Ktedonobacteria.</title>
        <authorList>
            <person name="Zheng Y."/>
            <person name="Saitou A."/>
            <person name="Wang C.M."/>
            <person name="Toyoda A."/>
            <person name="Minakuchi Y."/>
            <person name="Sekiguchi Y."/>
            <person name="Ueda K."/>
            <person name="Takano H."/>
            <person name="Sakai Y."/>
            <person name="Yokota A."/>
            <person name="Yabe S."/>
        </authorList>
    </citation>
    <scope>NUCLEOTIDE SEQUENCE</scope>
    <source>
        <strain evidence="10">A3-2</strain>
    </source>
</reference>
<dbReference type="InterPro" id="IPR050794">
    <property type="entry name" value="CPA2_transporter"/>
</dbReference>
<dbReference type="Pfam" id="PF00999">
    <property type="entry name" value="Na_H_Exchanger"/>
    <property type="match status" value="1"/>
</dbReference>
<proteinExistence type="predicted"/>
<evidence type="ECO:0000313" key="10">
    <source>
        <dbReference type="EMBL" id="BBH92402.1"/>
    </source>
</evidence>
<evidence type="ECO:0000256" key="6">
    <source>
        <dbReference type="ARBA" id="ARBA00023136"/>
    </source>
</evidence>
<feature type="transmembrane region" description="Helical" evidence="8">
    <location>
        <begin position="271"/>
        <end position="294"/>
    </location>
</feature>
<keyword evidence="2" id="KW-0813">Transport</keyword>
<dbReference type="PANTHER" id="PTHR32468:SF0">
    <property type="entry name" value="K(+)_H(+) ANTIPORTER 1"/>
    <property type="match status" value="1"/>
</dbReference>
<name>A0A455SZR2_9CHLR</name>
<feature type="transmembrane region" description="Helical" evidence="8">
    <location>
        <begin position="376"/>
        <end position="396"/>
    </location>
</feature>
<feature type="transmembrane region" description="Helical" evidence="8">
    <location>
        <begin position="31"/>
        <end position="51"/>
    </location>
</feature>
<evidence type="ECO:0000256" key="5">
    <source>
        <dbReference type="ARBA" id="ARBA00023065"/>
    </source>
</evidence>
<dbReference type="InterPro" id="IPR006153">
    <property type="entry name" value="Cation/H_exchanger_TM"/>
</dbReference>
<keyword evidence="5" id="KW-0406">Ion transport</keyword>
<evidence type="ECO:0000256" key="2">
    <source>
        <dbReference type="ARBA" id="ARBA00022448"/>
    </source>
</evidence>
<organism evidence="10">
    <name type="scientific">Thermogemmatispora argillosa</name>
    <dbReference type="NCBI Taxonomy" id="2045280"/>
    <lineage>
        <taxon>Bacteria</taxon>
        <taxon>Bacillati</taxon>
        <taxon>Chloroflexota</taxon>
        <taxon>Ktedonobacteria</taxon>
        <taxon>Thermogemmatisporales</taxon>
        <taxon>Thermogemmatisporaceae</taxon>
        <taxon>Thermogemmatispora</taxon>
    </lineage>
</organism>
<accession>A0A455SZR2</accession>
<dbReference type="InterPro" id="IPR038770">
    <property type="entry name" value="Na+/solute_symporter_sf"/>
</dbReference>
<keyword evidence="6 8" id="KW-0472">Membrane</keyword>
<evidence type="ECO:0000256" key="8">
    <source>
        <dbReference type="SAM" id="Phobius"/>
    </source>
</evidence>
<comment type="subcellular location">
    <subcellularLocation>
        <location evidence="1">Membrane</location>
        <topology evidence="1">Multi-pass membrane protein</topology>
    </subcellularLocation>
</comment>
<feature type="transmembrane region" description="Helical" evidence="8">
    <location>
        <begin position="236"/>
        <end position="259"/>
    </location>
</feature>
<dbReference type="GO" id="GO:0016020">
    <property type="term" value="C:membrane"/>
    <property type="evidence" value="ECO:0007669"/>
    <property type="project" value="UniProtKB-SubCell"/>
</dbReference>
<dbReference type="AlphaFoldDB" id="A0A455SZR2"/>
<evidence type="ECO:0000256" key="1">
    <source>
        <dbReference type="ARBA" id="ARBA00004141"/>
    </source>
</evidence>
<evidence type="ECO:0000256" key="4">
    <source>
        <dbReference type="ARBA" id="ARBA00022989"/>
    </source>
</evidence>
<keyword evidence="3 8" id="KW-0812">Transmembrane</keyword>
<feature type="region of interest" description="Disordered" evidence="7">
    <location>
        <begin position="410"/>
        <end position="433"/>
    </location>
</feature>
<dbReference type="Gene3D" id="1.20.1530.20">
    <property type="match status" value="1"/>
</dbReference>
<keyword evidence="4 8" id="KW-1133">Transmembrane helix</keyword>